<dbReference type="STRING" id="1141098.A0A1Y2DL92"/>
<feature type="region of interest" description="Disordered" evidence="2">
    <location>
        <begin position="37"/>
        <end position="62"/>
    </location>
</feature>
<feature type="domain" description="BD-FAE-like" evidence="3">
    <location>
        <begin position="51"/>
        <end position="179"/>
    </location>
</feature>
<dbReference type="AlphaFoldDB" id="A0A1Y2DL92"/>
<dbReference type="RefSeq" id="XP_040712457.1">
    <property type="nucleotide sequence ID" value="XM_040860897.1"/>
</dbReference>
<evidence type="ECO:0000313" key="5">
    <source>
        <dbReference type="Proteomes" id="UP000193689"/>
    </source>
</evidence>
<dbReference type="GO" id="GO:0016787">
    <property type="term" value="F:hydrolase activity"/>
    <property type="evidence" value="ECO:0007669"/>
    <property type="project" value="UniProtKB-KW"/>
</dbReference>
<dbReference type="PANTHER" id="PTHR48081:SF33">
    <property type="entry name" value="KYNURENINE FORMAMIDASE"/>
    <property type="match status" value="1"/>
</dbReference>
<dbReference type="InParanoid" id="A0A1Y2DL92"/>
<gene>
    <name evidence="4" type="ORF">BCR38DRAFT_443661</name>
</gene>
<proteinExistence type="predicted"/>
<feature type="compositionally biased region" description="Basic and acidic residues" evidence="2">
    <location>
        <begin position="42"/>
        <end position="53"/>
    </location>
</feature>
<evidence type="ECO:0000313" key="4">
    <source>
        <dbReference type="EMBL" id="ORY60023.1"/>
    </source>
</evidence>
<dbReference type="InterPro" id="IPR049492">
    <property type="entry name" value="BD-FAE-like_dom"/>
</dbReference>
<evidence type="ECO:0000256" key="2">
    <source>
        <dbReference type="SAM" id="MobiDB-lite"/>
    </source>
</evidence>
<dbReference type="EMBL" id="MCFJ01000012">
    <property type="protein sequence ID" value="ORY60023.1"/>
    <property type="molecule type" value="Genomic_DNA"/>
</dbReference>
<dbReference type="PANTHER" id="PTHR48081">
    <property type="entry name" value="AB HYDROLASE SUPERFAMILY PROTEIN C4A8.06C"/>
    <property type="match status" value="1"/>
</dbReference>
<organism evidence="4 5">
    <name type="scientific">Pseudomassariella vexata</name>
    <dbReference type="NCBI Taxonomy" id="1141098"/>
    <lineage>
        <taxon>Eukaryota</taxon>
        <taxon>Fungi</taxon>
        <taxon>Dikarya</taxon>
        <taxon>Ascomycota</taxon>
        <taxon>Pezizomycotina</taxon>
        <taxon>Sordariomycetes</taxon>
        <taxon>Xylariomycetidae</taxon>
        <taxon>Amphisphaeriales</taxon>
        <taxon>Pseudomassariaceae</taxon>
        <taxon>Pseudomassariella</taxon>
    </lineage>
</organism>
<dbReference type="GeneID" id="63777109"/>
<sequence length="317" mass="34470">MEQLPPLGRGIFEVLEATFAIYKPLILAQESNIRTTRRSTHRYGDHPRQELDVYHPSTPAATPSGARPVLAFFHGGGFVAGAKDGAGYANGLVFANLGHFFASRFGYTVVVANYRLMSHGARYPSGGEDVKLTVEWIAGTLAKEEGYGMIDLFVMGNSAGAVHVATYTLAEEFEESRKAITAHSREKGGKGTLLRGVLLLGAPCHYGNETNGTLRDYFGPDKIFDYAPMGLLQAAKQRGGPELPGVKLALLISEYDPEELVVKTNHEFVKEWPGSNIEVQVLKGQNHISPQLSLATGIEEEEAWGVIVARFCEAAFT</sequence>
<accession>A0A1Y2DL92</accession>
<dbReference type="InterPro" id="IPR029058">
    <property type="entry name" value="AB_hydrolase_fold"/>
</dbReference>
<dbReference type="InterPro" id="IPR050300">
    <property type="entry name" value="GDXG_lipolytic_enzyme"/>
</dbReference>
<keyword evidence="1 4" id="KW-0378">Hydrolase</keyword>
<dbReference type="Proteomes" id="UP000193689">
    <property type="component" value="Unassembled WGS sequence"/>
</dbReference>
<comment type="caution">
    <text evidence="4">The sequence shown here is derived from an EMBL/GenBank/DDBJ whole genome shotgun (WGS) entry which is preliminary data.</text>
</comment>
<protein>
    <submittedName>
        <fullName evidence="4">Alpha/Beta hydrolase protein</fullName>
    </submittedName>
</protein>
<dbReference type="Gene3D" id="3.40.50.1820">
    <property type="entry name" value="alpha/beta hydrolase"/>
    <property type="match status" value="1"/>
</dbReference>
<reference evidence="4 5" key="1">
    <citation type="submission" date="2016-07" db="EMBL/GenBank/DDBJ databases">
        <title>Pervasive Adenine N6-methylation of Active Genes in Fungi.</title>
        <authorList>
            <consortium name="DOE Joint Genome Institute"/>
            <person name="Mondo S.J."/>
            <person name="Dannebaum R.O."/>
            <person name="Kuo R.C."/>
            <person name="Labutti K."/>
            <person name="Haridas S."/>
            <person name="Kuo A."/>
            <person name="Salamov A."/>
            <person name="Ahrendt S.R."/>
            <person name="Lipzen A."/>
            <person name="Sullivan W."/>
            <person name="Andreopoulos W.B."/>
            <person name="Clum A."/>
            <person name="Lindquist E."/>
            <person name="Daum C."/>
            <person name="Ramamoorthy G.K."/>
            <person name="Gryganskyi A."/>
            <person name="Culley D."/>
            <person name="Magnuson J.K."/>
            <person name="James T.Y."/>
            <person name="O'Malley M.A."/>
            <person name="Stajich J.E."/>
            <person name="Spatafora J.W."/>
            <person name="Visel A."/>
            <person name="Grigoriev I.V."/>
        </authorList>
    </citation>
    <scope>NUCLEOTIDE SEQUENCE [LARGE SCALE GENOMIC DNA]</scope>
    <source>
        <strain evidence="4 5">CBS 129021</strain>
    </source>
</reference>
<dbReference type="Pfam" id="PF20434">
    <property type="entry name" value="BD-FAE"/>
    <property type="match status" value="1"/>
</dbReference>
<evidence type="ECO:0000259" key="3">
    <source>
        <dbReference type="Pfam" id="PF20434"/>
    </source>
</evidence>
<dbReference type="SUPFAM" id="SSF53474">
    <property type="entry name" value="alpha/beta-Hydrolases"/>
    <property type="match status" value="1"/>
</dbReference>
<name>A0A1Y2DL92_9PEZI</name>
<dbReference type="OrthoDB" id="433474at2759"/>
<evidence type="ECO:0000256" key="1">
    <source>
        <dbReference type="ARBA" id="ARBA00022801"/>
    </source>
</evidence>
<keyword evidence="5" id="KW-1185">Reference proteome</keyword>